<evidence type="ECO:0000313" key="1">
    <source>
        <dbReference type="EMBL" id="MBO8426980.1"/>
    </source>
</evidence>
<comment type="caution">
    <text evidence="1">The sequence shown here is derived from an EMBL/GenBank/DDBJ whole genome shotgun (WGS) entry which is preliminary data.</text>
</comment>
<proteinExistence type="predicted"/>
<dbReference type="AlphaFoldDB" id="A0A9D9GTS6"/>
<dbReference type="Proteomes" id="UP000823613">
    <property type="component" value="Unassembled WGS sequence"/>
</dbReference>
<protein>
    <submittedName>
        <fullName evidence="1">Uncharacterized protein</fullName>
    </submittedName>
</protein>
<sequence length="243" mass="28866">MKKQEIVNYFKTYNKSAKISVLADLLEYNVISAEMLNSAQRIVLNRRTRKKLIKEITESKKVTSYLFEEVFNINSSDFRYIFNTESLVVNRSELSIIVDELQLHLYQTIFENENALEKLVSYIAVYNDYIKENKVPGKTLFYNIKNKVLKGLVSCGFLRRWTVERKDVNESYYAFKFEINGKVFYFHQPTAYKEYADILLDDFKIDERDYSRDKVAETNIVLNDDLVSKLQTLWRFISRKNII</sequence>
<organism evidence="1 2">
    <name type="scientific">Candidatus Onthovivens merdipullorum</name>
    <dbReference type="NCBI Taxonomy" id="2840889"/>
    <lineage>
        <taxon>Bacteria</taxon>
        <taxon>Bacillati</taxon>
        <taxon>Bacillota</taxon>
        <taxon>Bacilli</taxon>
        <taxon>Bacillales</taxon>
        <taxon>Candidatus Onthovivens</taxon>
    </lineage>
</organism>
<reference evidence="1" key="1">
    <citation type="submission" date="2020-10" db="EMBL/GenBank/DDBJ databases">
        <authorList>
            <person name="Gilroy R."/>
        </authorList>
    </citation>
    <scope>NUCLEOTIDE SEQUENCE</scope>
    <source>
        <strain evidence="1">11159</strain>
    </source>
</reference>
<evidence type="ECO:0000313" key="2">
    <source>
        <dbReference type="Proteomes" id="UP000823613"/>
    </source>
</evidence>
<dbReference type="EMBL" id="JADIMY010000002">
    <property type="protein sequence ID" value="MBO8426980.1"/>
    <property type="molecule type" value="Genomic_DNA"/>
</dbReference>
<reference evidence="1" key="2">
    <citation type="journal article" date="2021" name="PeerJ">
        <title>Extensive microbial diversity within the chicken gut microbiome revealed by metagenomics and culture.</title>
        <authorList>
            <person name="Gilroy R."/>
            <person name="Ravi A."/>
            <person name="Getino M."/>
            <person name="Pursley I."/>
            <person name="Horton D.L."/>
            <person name="Alikhan N.F."/>
            <person name="Baker D."/>
            <person name="Gharbi K."/>
            <person name="Hall N."/>
            <person name="Watson M."/>
            <person name="Adriaenssens E.M."/>
            <person name="Foster-Nyarko E."/>
            <person name="Jarju S."/>
            <person name="Secka A."/>
            <person name="Antonio M."/>
            <person name="Oren A."/>
            <person name="Chaudhuri R.R."/>
            <person name="La Ragione R."/>
            <person name="Hildebrand F."/>
            <person name="Pallen M.J."/>
        </authorList>
    </citation>
    <scope>NUCLEOTIDE SEQUENCE</scope>
    <source>
        <strain evidence="1">11159</strain>
    </source>
</reference>
<accession>A0A9D9GTS6</accession>
<gene>
    <name evidence="1" type="ORF">IAC58_00210</name>
</gene>
<name>A0A9D9GTS6_9BACL</name>